<sequence>MTDRMRTSHDDGTENSVALLSASKPDLFVSASERIRADARAKAWAFKDRDAELFASPPRLRSSAADSDSDDSVLFSNVDAAWDAKDTSEPLQHDLECSPKRVSHELLPKGFSTHSDVDTKEDLPSPLKRPRRAAARELASYKVKLSLTKPKQDRALQRTLGTPLPLTKPRERVEANKIRLLLRQKNASVRKGLNTAALEEADAWVRDMEQGTLGALTNSAPNYAADGRKALQLVSNTLSNTQTSKEVIRLLERDAVHLGKEVHEPLDWNPFWRKSGNQAQEVKFCEEHPMYAIEKFAAHDPALLTKVFSMHGYTTYEAPFAHPLALWLLQRICGDNPAKRNSAQCMLLQMTLSQRFTAFSSLEAALRTYLLSIGASPTLQTTPHIPKDLFVLPSTCAMQRLWDALIGIPWPAAQADSVFPLLVSFSAYTPLQQTVEREQALERLLHLANDTARIYAQLVQAALPMHPVYQVAMAASVPGASFEAQKLRACLAYQILTKRTGQMDLDALLALFQGKDPLFPIHCADKDACDFRILDAHI</sequence>
<proteinExistence type="predicted"/>
<evidence type="ECO:0000313" key="2">
    <source>
        <dbReference type="Proteomes" id="UP000232875"/>
    </source>
</evidence>
<reference evidence="1 2" key="1">
    <citation type="submission" date="2017-10" db="EMBL/GenBank/DDBJ databases">
        <title>A novel species of cold-tolerant Malassezia isolated from bats.</title>
        <authorList>
            <person name="Lorch J.M."/>
            <person name="Palmer J.M."/>
            <person name="Vanderwolf K.J."/>
            <person name="Schmidt K.Z."/>
            <person name="Verant M.L."/>
            <person name="Weller T.J."/>
            <person name="Blehert D.S."/>
        </authorList>
    </citation>
    <scope>NUCLEOTIDE SEQUENCE [LARGE SCALE GENOMIC DNA]</scope>
    <source>
        <strain evidence="1 2">NWHC:44797-103</strain>
    </source>
</reference>
<evidence type="ECO:0000313" key="1">
    <source>
        <dbReference type="EMBL" id="PKI85410.1"/>
    </source>
</evidence>
<protein>
    <submittedName>
        <fullName evidence="1">Uncharacterized protein</fullName>
    </submittedName>
</protein>
<gene>
    <name evidence="1" type="ORF">MVES_000058</name>
</gene>
<keyword evidence="2" id="KW-1185">Reference proteome</keyword>
<accession>A0A2N1JFT1</accession>
<dbReference type="EMBL" id="KZ454987">
    <property type="protein sequence ID" value="PKI85410.1"/>
    <property type="molecule type" value="Genomic_DNA"/>
</dbReference>
<dbReference type="Proteomes" id="UP000232875">
    <property type="component" value="Unassembled WGS sequence"/>
</dbReference>
<name>A0A2N1JFT1_9BASI</name>
<organism evidence="1 2">
    <name type="scientific">Malassezia vespertilionis</name>
    <dbReference type="NCBI Taxonomy" id="2020962"/>
    <lineage>
        <taxon>Eukaryota</taxon>
        <taxon>Fungi</taxon>
        <taxon>Dikarya</taxon>
        <taxon>Basidiomycota</taxon>
        <taxon>Ustilaginomycotina</taxon>
        <taxon>Malasseziomycetes</taxon>
        <taxon>Malasseziales</taxon>
        <taxon>Malasseziaceae</taxon>
        <taxon>Malassezia</taxon>
    </lineage>
</organism>
<dbReference type="AlphaFoldDB" id="A0A2N1JFT1"/>